<feature type="region of interest" description="Disordered" evidence="1">
    <location>
        <begin position="35"/>
        <end position="58"/>
    </location>
</feature>
<feature type="signal peptide" evidence="2">
    <location>
        <begin position="1"/>
        <end position="32"/>
    </location>
</feature>
<reference evidence="3" key="2">
    <citation type="submission" date="2020-09" db="EMBL/GenBank/DDBJ databases">
        <authorList>
            <person name="Sun Q."/>
            <person name="Ohkuma M."/>
        </authorList>
    </citation>
    <scope>NUCLEOTIDE SEQUENCE</scope>
    <source>
        <strain evidence="3">JCM 4386</strain>
    </source>
</reference>
<keyword evidence="2" id="KW-0732">Signal</keyword>
<organism evidence="3 4">
    <name type="scientific">Streptomyces humidus</name>
    <dbReference type="NCBI Taxonomy" id="52259"/>
    <lineage>
        <taxon>Bacteria</taxon>
        <taxon>Bacillati</taxon>
        <taxon>Actinomycetota</taxon>
        <taxon>Actinomycetes</taxon>
        <taxon>Kitasatosporales</taxon>
        <taxon>Streptomycetaceae</taxon>
        <taxon>Streptomyces</taxon>
    </lineage>
</organism>
<dbReference type="EMBL" id="BMTL01000003">
    <property type="protein sequence ID" value="GGR71605.1"/>
    <property type="molecule type" value="Genomic_DNA"/>
</dbReference>
<protein>
    <submittedName>
        <fullName evidence="3">Uncharacterized protein</fullName>
    </submittedName>
</protein>
<keyword evidence="4" id="KW-1185">Reference proteome</keyword>
<evidence type="ECO:0000313" key="4">
    <source>
        <dbReference type="Proteomes" id="UP000606194"/>
    </source>
</evidence>
<feature type="chain" id="PRO_5036903698" evidence="2">
    <location>
        <begin position="33"/>
        <end position="142"/>
    </location>
</feature>
<evidence type="ECO:0000313" key="3">
    <source>
        <dbReference type="EMBL" id="GGR71605.1"/>
    </source>
</evidence>
<dbReference type="Proteomes" id="UP000606194">
    <property type="component" value="Unassembled WGS sequence"/>
</dbReference>
<comment type="caution">
    <text evidence="3">The sequence shown here is derived from an EMBL/GenBank/DDBJ whole genome shotgun (WGS) entry which is preliminary data.</text>
</comment>
<evidence type="ECO:0000256" key="1">
    <source>
        <dbReference type="SAM" id="MobiDB-lite"/>
    </source>
</evidence>
<accession>A0A918FRF4</accession>
<gene>
    <name evidence="3" type="ORF">GCM10010269_08170</name>
</gene>
<name>A0A918FRF4_9ACTN</name>
<dbReference type="RefSeq" id="WP_229877785.1">
    <property type="nucleotide sequence ID" value="NZ_BMTL01000003.1"/>
</dbReference>
<proteinExistence type="predicted"/>
<reference evidence="3" key="1">
    <citation type="journal article" date="2014" name="Int. J. Syst. Evol. Microbiol.">
        <title>Complete genome sequence of Corynebacterium casei LMG S-19264T (=DSM 44701T), isolated from a smear-ripened cheese.</title>
        <authorList>
            <consortium name="US DOE Joint Genome Institute (JGI-PGF)"/>
            <person name="Walter F."/>
            <person name="Albersmeier A."/>
            <person name="Kalinowski J."/>
            <person name="Ruckert C."/>
        </authorList>
    </citation>
    <scope>NUCLEOTIDE SEQUENCE</scope>
    <source>
        <strain evidence="3">JCM 4386</strain>
    </source>
</reference>
<feature type="compositionally biased region" description="Low complexity" evidence="1">
    <location>
        <begin position="42"/>
        <end position="58"/>
    </location>
</feature>
<dbReference type="PROSITE" id="PS51257">
    <property type="entry name" value="PROKAR_LIPOPROTEIN"/>
    <property type="match status" value="1"/>
</dbReference>
<sequence>MTTARAPGVRATARLLGPALLAAALAGATATACDRAPRHTDTAPPTAPEAAASTAATAPEELCTQIIARWSRAMLDSDTYGDYQSMGLSNGQYDILRAVLDAARTAKRQQGAAAAEKLIDREARQGCADRYRSGDPGKGPWR</sequence>
<dbReference type="AlphaFoldDB" id="A0A918FRF4"/>
<evidence type="ECO:0000256" key="2">
    <source>
        <dbReference type="SAM" id="SignalP"/>
    </source>
</evidence>